<evidence type="ECO:0000256" key="6">
    <source>
        <dbReference type="ARBA" id="ARBA00022927"/>
    </source>
</evidence>
<evidence type="ECO:0000256" key="8">
    <source>
        <dbReference type="ARBA" id="ARBA00023136"/>
    </source>
</evidence>
<comment type="caution">
    <text evidence="11">The sequence shown here is derived from an EMBL/GenBank/DDBJ whole genome shotgun (WGS) entry which is preliminary data.</text>
</comment>
<keyword evidence="8 9" id="KW-0472">Membrane</keyword>
<evidence type="ECO:0000256" key="3">
    <source>
        <dbReference type="ARBA" id="ARBA00022475"/>
    </source>
</evidence>
<reference evidence="11 12" key="1">
    <citation type="submission" date="2018-07" db="EMBL/GenBank/DDBJ databases">
        <title>Venubactetium sediminum gen. nov., sp. nov., isolated from a marine solar saltern.</title>
        <authorList>
            <person name="Wang S."/>
        </authorList>
    </citation>
    <scope>NUCLEOTIDE SEQUENCE [LARGE SCALE GENOMIC DNA]</scope>
    <source>
        <strain evidence="11 12">WD2A32</strain>
    </source>
</reference>
<evidence type="ECO:0000313" key="11">
    <source>
        <dbReference type="EMBL" id="RDD61082.1"/>
    </source>
</evidence>
<feature type="transmembrane region" description="Helical" evidence="9">
    <location>
        <begin position="203"/>
        <end position="232"/>
    </location>
</feature>
<dbReference type="PANTHER" id="PTHR43386:SF1">
    <property type="entry name" value="D,D-DIPEPTIDE TRANSPORT SYSTEM PERMEASE PROTEIN DDPC-RELATED"/>
    <property type="match status" value="1"/>
</dbReference>
<evidence type="ECO:0000259" key="10">
    <source>
        <dbReference type="PROSITE" id="PS50928"/>
    </source>
</evidence>
<dbReference type="Proteomes" id="UP000253941">
    <property type="component" value="Unassembled WGS sequence"/>
</dbReference>
<dbReference type="EMBL" id="QPMH01000015">
    <property type="protein sequence ID" value="RDD61082.1"/>
    <property type="molecule type" value="Genomic_DNA"/>
</dbReference>
<proteinExistence type="inferred from homology"/>
<feature type="domain" description="ABC transmembrane type-1" evidence="10">
    <location>
        <begin position="86"/>
        <end position="275"/>
    </location>
</feature>
<feature type="transmembrane region" description="Helical" evidence="9">
    <location>
        <begin position="25"/>
        <end position="47"/>
    </location>
</feature>
<protein>
    <submittedName>
        <fullName evidence="11">ABC transporter permease</fullName>
    </submittedName>
</protein>
<comment type="similarity">
    <text evidence="9">Belongs to the binding-protein-dependent transport system permease family.</text>
</comment>
<evidence type="ECO:0000256" key="4">
    <source>
        <dbReference type="ARBA" id="ARBA00022692"/>
    </source>
</evidence>
<dbReference type="InterPro" id="IPR000515">
    <property type="entry name" value="MetI-like"/>
</dbReference>
<evidence type="ECO:0000256" key="9">
    <source>
        <dbReference type="RuleBase" id="RU363032"/>
    </source>
</evidence>
<keyword evidence="3" id="KW-1003">Cell membrane</keyword>
<sequence>MAVSELHTPRRLAKLHERLGEPPRLVYIGAAAVAFWFVVAVFAPFIAPYDPIAQDLRTTLSPPSWAHPLGTDNFGRDVLSRIIFGTRLDLEMGILGVLFPFLIGITLGAFAGYFGGIVDTLLMRLLDVTIAFPYFVLVIAIIAILGPGVSSFYISVALVGWVSYARLVRAEMLVLREQDYVMACRALGFGHLRTMLRHMLPNAIIPAVVFSMTDVVIVILLGSSLSYLGLGAQPPTPEWGVMVADGQNFITRAWWITFFPGVAIVLAALSFSLFADGLAEWLGVQE</sequence>
<dbReference type="GO" id="GO:0015833">
    <property type="term" value="P:peptide transport"/>
    <property type="evidence" value="ECO:0007669"/>
    <property type="project" value="UniProtKB-KW"/>
</dbReference>
<dbReference type="InterPro" id="IPR035906">
    <property type="entry name" value="MetI-like_sf"/>
</dbReference>
<dbReference type="AlphaFoldDB" id="A0A369T859"/>
<comment type="subcellular location">
    <subcellularLocation>
        <location evidence="1 9">Cell membrane</location>
        <topology evidence="1 9">Multi-pass membrane protein</topology>
    </subcellularLocation>
</comment>
<dbReference type="PROSITE" id="PS50928">
    <property type="entry name" value="ABC_TM1"/>
    <property type="match status" value="1"/>
</dbReference>
<evidence type="ECO:0000256" key="5">
    <source>
        <dbReference type="ARBA" id="ARBA00022856"/>
    </source>
</evidence>
<dbReference type="GO" id="GO:0015031">
    <property type="term" value="P:protein transport"/>
    <property type="evidence" value="ECO:0007669"/>
    <property type="project" value="UniProtKB-KW"/>
</dbReference>
<evidence type="ECO:0000313" key="12">
    <source>
        <dbReference type="Proteomes" id="UP000253941"/>
    </source>
</evidence>
<gene>
    <name evidence="11" type="ORF">DRB17_14370</name>
</gene>
<feature type="transmembrane region" description="Helical" evidence="9">
    <location>
        <begin position="252"/>
        <end position="275"/>
    </location>
</feature>
<dbReference type="RefSeq" id="WP_114582911.1">
    <property type="nucleotide sequence ID" value="NZ_QPMH01000015.1"/>
</dbReference>
<dbReference type="InterPro" id="IPR025966">
    <property type="entry name" value="OppC_N"/>
</dbReference>
<evidence type="ECO:0000256" key="7">
    <source>
        <dbReference type="ARBA" id="ARBA00022989"/>
    </source>
</evidence>
<keyword evidence="6" id="KW-0653">Protein transport</keyword>
<keyword evidence="5" id="KW-0571">Peptide transport</keyword>
<dbReference type="SUPFAM" id="SSF161098">
    <property type="entry name" value="MetI-like"/>
    <property type="match status" value="1"/>
</dbReference>
<dbReference type="PANTHER" id="PTHR43386">
    <property type="entry name" value="OLIGOPEPTIDE TRANSPORT SYSTEM PERMEASE PROTEIN APPC"/>
    <property type="match status" value="1"/>
</dbReference>
<feature type="transmembrane region" description="Helical" evidence="9">
    <location>
        <begin position="94"/>
        <end position="118"/>
    </location>
</feature>
<dbReference type="CDD" id="cd06261">
    <property type="entry name" value="TM_PBP2"/>
    <property type="match status" value="1"/>
</dbReference>
<keyword evidence="4 9" id="KW-0812">Transmembrane</keyword>
<dbReference type="Gene3D" id="1.10.3720.10">
    <property type="entry name" value="MetI-like"/>
    <property type="match status" value="1"/>
</dbReference>
<dbReference type="GO" id="GO:0005886">
    <property type="term" value="C:plasma membrane"/>
    <property type="evidence" value="ECO:0007669"/>
    <property type="project" value="UniProtKB-SubCell"/>
</dbReference>
<keyword evidence="7 9" id="KW-1133">Transmembrane helix</keyword>
<evidence type="ECO:0000256" key="1">
    <source>
        <dbReference type="ARBA" id="ARBA00004651"/>
    </source>
</evidence>
<accession>A0A369T859</accession>
<name>A0A369T859_9PROT</name>
<feature type="transmembrane region" description="Helical" evidence="9">
    <location>
        <begin position="151"/>
        <end position="168"/>
    </location>
</feature>
<organism evidence="11 12">
    <name type="scientific">Ferruginivarius sediminum</name>
    <dbReference type="NCBI Taxonomy" id="2661937"/>
    <lineage>
        <taxon>Bacteria</taxon>
        <taxon>Pseudomonadati</taxon>
        <taxon>Pseudomonadota</taxon>
        <taxon>Alphaproteobacteria</taxon>
        <taxon>Rhodospirillales</taxon>
        <taxon>Rhodospirillaceae</taxon>
        <taxon>Ferruginivarius</taxon>
    </lineage>
</organism>
<evidence type="ECO:0000256" key="2">
    <source>
        <dbReference type="ARBA" id="ARBA00022448"/>
    </source>
</evidence>
<dbReference type="Pfam" id="PF00528">
    <property type="entry name" value="BPD_transp_1"/>
    <property type="match status" value="1"/>
</dbReference>
<keyword evidence="2 9" id="KW-0813">Transport</keyword>
<keyword evidence="12" id="KW-1185">Reference proteome</keyword>
<dbReference type="GO" id="GO:0055085">
    <property type="term" value="P:transmembrane transport"/>
    <property type="evidence" value="ECO:0007669"/>
    <property type="project" value="InterPro"/>
</dbReference>
<dbReference type="Pfam" id="PF12911">
    <property type="entry name" value="OppC_N"/>
    <property type="match status" value="1"/>
</dbReference>
<dbReference type="InterPro" id="IPR050366">
    <property type="entry name" value="BP-dependent_transpt_permease"/>
</dbReference>